<gene>
    <name evidence="6" type="ORF">FisN_1Hh269</name>
</gene>
<sequence length="1700" mass="189501">MNWLNRLDDALDKVLTPQNSRHGSSSAVRESQSALADHILEKLGDDDSENSHDSPAILPSRSLEVVRTSVPGRVRRQRSEGTIPSRPSNQPKNVMPGTLKRRTSHETTEKKKQYPGNVKRRVIPKRNDLQESLSDSEREAQPTLSLDPTKTDKIDRQLEAAAFEEVNQTDAEALEPVTAISVNQTDHDECEVQVEMQQDSDKETAKMLSQTDQSPEQCTVTDVVKSEGCMAKTNVWGFLQANRNEDHPDIVDRADSLKASSIPALELRSDQQQEDAGVTLDTSHDIITPEKIVAAKEGTQPELATRSKNRGEDGGIVVALFSDSIDEKRLQPSHDDDFVHPTETTVYDESHEPSPLPTNDMEQHHRNAVKGPILPSTESPLLTEKANQSNVSIDSNPPQLQKEQMPGNIDAEPERSTAISEKQVTAGQPTKDHIATTGESFAIDYTSHEITKDAPLLFDRKEFDESEARDLLIDPPAVWKAPARNGSLTPSENVKDSSHKSVSVAKTDFDVDSTISIWSNFNLNVPFDKSKNCHGMVNLRLVRARKLSCSTGSFVQGTISLKPWKGKVRTKSTKTFSSSKGGHGVCAVWDDIEDNRVSMVHAYSSDESPTPTIEIDLTVSPLGMGLLGFSMGTLSLSCEELLMNPYRACRYWLTFPETKKIPGSTRLASPMLQVEAMFEPTIVDSEISEDGDVLPPDTIEIPEDALTFQSARNDSQHDFPFTPERRGSKGGPRADDYETASPVSNKTPPFSAKSQRSTHSQANQHLLRLRKFRLPATCCVCKKSIMSAIRAQPAYRCEKCKVDCCEDCMLQVDIKMPCGSLEAQDVTKHSIQNKLSLNTILNTVAPVGDNATIAQGPEHPSNQSAGASKGIGIMEMAFLRAFVLYEPWSPESDAGDILADEKTSFKPGDYYMRVTRVGSRDSARTQTIQNSSKPVFDSQELVLNVPHYGCAYRIDLVDALTDKPVGSSFVTTQSILQLQRDSDSGGVLFQFFNFFGVNQKPPPKIPLRIDLRHDMKDATTLEYFSPPTPSPHSSKVHRGDIVGYTDILVSIKEDFTSLYGDSPYECPPRPPDDLNMRLFQLHLTRLTNLIETMKEAVNGYIYVISWKNPIVTSLSLFMSVQVCATFNPAFLGSLPCFCVVVFMMTSALRHVCFQSHKEYFVKREVEKRRKEENIVLEHSVHRPVGEIGISISAGRNISSLEFGIAGSVMCRAFWNTEGLKSNDERERGNARPIVHEIGSTDRVYSTNPVWKEAKESSLTKRLRSIKHFNRESAERNGSTGTPQFIFPVLQPSNTLDEGLPVLEPWESSTCTVDIEVDFTDIISIFPDSEATAGVISIPFTEVYKQKEIKGWFKLKHPDTVSSHCNPVSDNDGTPQIFLKLWWTPPLNENNNEDIERESDTNREESVFIQEEMTRSAIIQAEARRGVIGSSLGAISSVRGLTGHLAMVQNSLGQVLDTVEAICNAVTFTDPWKSTILLGIAVGLWIFFSLVSMKIIFYALVLGQYGATFFARFDYLFSKKNEKKSEKVNKKNPSPIGIWILNAFRGIPTYEDLRRTYFWESLRRGVREAEQFSEEKRGKRLKMLFRARWYSSIQILSSSGDRWKTCFAIIQGHRFTWWSSVNDFDEGCPPLGSIFLSGHSGLATPSPIELKQVSHENLSRLVCLFGRGVDKQERLSLLTPSSAGKDELEQAISHAISHKAE</sequence>
<evidence type="ECO:0000256" key="4">
    <source>
        <dbReference type="SAM" id="Phobius"/>
    </source>
</evidence>
<keyword evidence="4" id="KW-0472">Membrane</keyword>
<organism evidence="6 7">
    <name type="scientific">Fistulifera solaris</name>
    <name type="common">Oleaginous diatom</name>
    <dbReference type="NCBI Taxonomy" id="1519565"/>
    <lineage>
        <taxon>Eukaryota</taxon>
        <taxon>Sar</taxon>
        <taxon>Stramenopiles</taxon>
        <taxon>Ochrophyta</taxon>
        <taxon>Bacillariophyta</taxon>
        <taxon>Bacillariophyceae</taxon>
        <taxon>Bacillariophycidae</taxon>
        <taxon>Naviculales</taxon>
        <taxon>Naviculaceae</taxon>
        <taxon>Fistulifera</taxon>
    </lineage>
</organism>
<dbReference type="InterPro" id="IPR046349">
    <property type="entry name" value="C1-like_sf"/>
</dbReference>
<feature type="region of interest" description="Disordered" evidence="3">
    <location>
        <begin position="330"/>
        <end position="362"/>
    </location>
</feature>
<evidence type="ECO:0000313" key="6">
    <source>
        <dbReference type="EMBL" id="GAX12336.1"/>
    </source>
</evidence>
<dbReference type="OrthoDB" id="5973539at2759"/>
<reference evidence="6 7" key="1">
    <citation type="journal article" date="2015" name="Plant Cell">
        <title>Oil accumulation by the oleaginous diatom Fistulifera solaris as revealed by the genome and transcriptome.</title>
        <authorList>
            <person name="Tanaka T."/>
            <person name="Maeda Y."/>
            <person name="Veluchamy A."/>
            <person name="Tanaka M."/>
            <person name="Abida H."/>
            <person name="Marechal E."/>
            <person name="Bowler C."/>
            <person name="Muto M."/>
            <person name="Sunaga Y."/>
            <person name="Tanaka M."/>
            <person name="Yoshino T."/>
            <person name="Taniguchi T."/>
            <person name="Fukuda Y."/>
            <person name="Nemoto M."/>
            <person name="Matsumoto M."/>
            <person name="Wong P.S."/>
            <person name="Aburatani S."/>
            <person name="Fujibuchi W."/>
        </authorList>
    </citation>
    <scope>NUCLEOTIDE SEQUENCE [LARGE SCALE GENOMIC DNA]</scope>
    <source>
        <strain evidence="6 7">JPCC DA0580</strain>
    </source>
</reference>
<dbReference type="Proteomes" id="UP000198406">
    <property type="component" value="Unassembled WGS sequence"/>
</dbReference>
<evidence type="ECO:0000256" key="1">
    <source>
        <dbReference type="ARBA" id="ARBA00022723"/>
    </source>
</evidence>
<dbReference type="InParanoid" id="A0A1Z5JEG2"/>
<feature type="region of interest" description="Disordered" evidence="3">
    <location>
        <begin position="69"/>
        <end position="152"/>
    </location>
</feature>
<feature type="compositionally biased region" description="Polar residues" evidence="3">
    <location>
        <begin position="741"/>
        <end position="762"/>
    </location>
</feature>
<feature type="compositionally biased region" description="Basic and acidic residues" evidence="3">
    <location>
        <begin position="125"/>
        <end position="140"/>
    </location>
</feature>
<dbReference type="GO" id="GO:0046872">
    <property type="term" value="F:metal ion binding"/>
    <property type="evidence" value="ECO:0007669"/>
    <property type="project" value="UniProtKB-KW"/>
</dbReference>
<keyword evidence="1" id="KW-0479">Metal-binding</keyword>
<dbReference type="InterPro" id="IPR002219">
    <property type="entry name" value="PKC_DAG/PE"/>
</dbReference>
<feature type="region of interest" description="Disordered" evidence="3">
    <location>
        <begin position="712"/>
        <end position="762"/>
    </location>
</feature>
<keyword evidence="4" id="KW-0812">Transmembrane</keyword>
<feature type="compositionally biased region" description="Basic and acidic residues" evidence="3">
    <location>
        <begin position="723"/>
        <end position="736"/>
    </location>
</feature>
<feature type="compositionally biased region" description="Basic and acidic residues" evidence="3">
    <location>
        <begin position="330"/>
        <end position="340"/>
    </location>
</feature>
<evidence type="ECO:0000259" key="5">
    <source>
        <dbReference type="PROSITE" id="PS50081"/>
    </source>
</evidence>
<keyword evidence="2" id="KW-0862">Zinc</keyword>
<dbReference type="SMART" id="SM00109">
    <property type="entry name" value="C1"/>
    <property type="match status" value="1"/>
</dbReference>
<name>A0A1Z5JEG2_FISSO</name>
<keyword evidence="4" id="KW-1133">Transmembrane helix</keyword>
<protein>
    <recommendedName>
        <fullName evidence="5">Phorbol-ester/DAG-type domain-containing protein</fullName>
    </recommendedName>
</protein>
<feature type="domain" description="Phorbol-ester/DAG-type" evidence="5">
    <location>
        <begin position="764"/>
        <end position="818"/>
    </location>
</feature>
<dbReference type="SUPFAM" id="SSF57889">
    <property type="entry name" value="Cysteine-rich domain"/>
    <property type="match status" value="1"/>
</dbReference>
<evidence type="ECO:0000256" key="3">
    <source>
        <dbReference type="SAM" id="MobiDB-lite"/>
    </source>
</evidence>
<comment type="caution">
    <text evidence="6">The sequence shown here is derived from an EMBL/GenBank/DDBJ whole genome shotgun (WGS) entry which is preliminary data.</text>
</comment>
<feature type="compositionally biased region" description="Polar residues" evidence="3">
    <location>
        <begin position="80"/>
        <end position="92"/>
    </location>
</feature>
<dbReference type="CDD" id="cd00029">
    <property type="entry name" value="C1"/>
    <property type="match status" value="1"/>
</dbReference>
<evidence type="ECO:0000256" key="2">
    <source>
        <dbReference type="ARBA" id="ARBA00022833"/>
    </source>
</evidence>
<proteinExistence type="predicted"/>
<dbReference type="Gene3D" id="3.30.60.20">
    <property type="match status" value="1"/>
</dbReference>
<feature type="transmembrane region" description="Helical" evidence="4">
    <location>
        <begin position="1473"/>
        <end position="1490"/>
    </location>
</feature>
<keyword evidence="7" id="KW-1185">Reference proteome</keyword>
<evidence type="ECO:0000313" key="7">
    <source>
        <dbReference type="Proteomes" id="UP000198406"/>
    </source>
</evidence>
<dbReference type="PROSITE" id="PS50081">
    <property type="entry name" value="ZF_DAG_PE_2"/>
    <property type="match status" value="1"/>
</dbReference>
<accession>A0A1Z5JEG2</accession>
<dbReference type="EMBL" id="BDSP01000050">
    <property type="protein sequence ID" value="GAX12336.1"/>
    <property type="molecule type" value="Genomic_DNA"/>
</dbReference>